<dbReference type="SUPFAM" id="SSF55811">
    <property type="entry name" value="Nudix"/>
    <property type="match status" value="1"/>
</dbReference>
<protein>
    <submittedName>
        <fullName evidence="4">GNAT family N-acetyltransferase</fullName>
        <ecNumber evidence="4">2.3.1.-</ecNumber>
    </submittedName>
</protein>
<proteinExistence type="predicted"/>
<dbReference type="Pfam" id="PF00583">
    <property type="entry name" value="Acetyltransf_1"/>
    <property type="match status" value="1"/>
</dbReference>
<organism evidence="4 5">
    <name type="scientific">Roseibium porphyridii</name>
    <dbReference type="NCBI Taxonomy" id="2866279"/>
    <lineage>
        <taxon>Bacteria</taxon>
        <taxon>Pseudomonadati</taxon>
        <taxon>Pseudomonadota</taxon>
        <taxon>Alphaproteobacteria</taxon>
        <taxon>Hyphomicrobiales</taxon>
        <taxon>Stappiaceae</taxon>
        <taxon>Roseibium</taxon>
    </lineage>
</organism>
<dbReference type="SUPFAM" id="SSF55729">
    <property type="entry name" value="Acyl-CoA N-acyltransferases (Nat)"/>
    <property type="match status" value="1"/>
</dbReference>
<dbReference type="EMBL" id="CP120863">
    <property type="protein sequence ID" value="WFE91698.1"/>
    <property type="molecule type" value="Genomic_DNA"/>
</dbReference>
<dbReference type="PANTHER" id="PTHR43877:SF2">
    <property type="entry name" value="AMINOALKYLPHOSPHONATE N-ACETYLTRANSFERASE-RELATED"/>
    <property type="match status" value="1"/>
</dbReference>
<dbReference type="PROSITE" id="PS51186">
    <property type="entry name" value="GNAT"/>
    <property type="match status" value="1"/>
</dbReference>
<name>A0ABY8FGJ8_9HYPH</name>
<reference evidence="4 5" key="1">
    <citation type="submission" date="2023-03" db="EMBL/GenBank/DDBJ databases">
        <title>Roseibium porphyridii sp. nov. and Roseibium rhodosorbium sp. nov. isolated from marine algae, Porphyridium cruentum and Rhodosorus marinus, respectively.</title>
        <authorList>
            <person name="Lee M.W."/>
            <person name="Choi B.J."/>
            <person name="Lee J.K."/>
            <person name="Choi D.G."/>
            <person name="Baek J.H."/>
            <person name="Bayburt H."/>
            <person name="Kim J.M."/>
            <person name="Han D.M."/>
            <person name="Kim K.H."/>
            <person name="Jeon C.O."/>
        </authorList>
    </citation>
    <scope>NUCLEOTIDE SEQUENCE [LARGE SCALE GENOMIC DNA]</scope>
    <source>
        <strain evidence="4 5">KMA01</strain>
    </source>
</reference>
<dbReference type="InterPro" id="IPR016181">
    <property type="entry name" value="Acyl_CoA_acyltransferase"/>
</dbReference>
<evidence type="ECO:0000256" key="1">
    <source>
        <dbReference type="ARBA" id="ARBA00022679"/>
    </source>
</evidence>
<dbReference type="InterPro" id="IPR050832">
    <property type="entry name" value="Bact_Acetyltransf"/>
</dbReference>
<dbReference type="PANTHER" id="PTHR43877">
    <property type="entry name" value="AMINOALKYLPHOSPHONATE N-ACETYLTRANSFERASE-RELATED-RELATED"/>
    <property type="match status" value="1"/>
</dbReference>
<sequence>MPLKLRAATRADASALTDILHSAKASWGYPDDKMAEFRKHWLITEEIIDNQYVTVAERNGSPVAFSGLAAQDKDTLLVDYLFVAPQAQRQGIGDLLLTRAHDRARTLGLSRLYLEADTHSEAFYARQGFATIAKRPSEMSPGRTIPMMEKHLQSPVHAVRGVDLSLSPDNWAFEQANEAAIAEHFEEAKKRIGLLWNGRTLKLTNFSFEDGVFKGSCTECSYSAFLAWRDWGAPDPSAYNVFGSAILRSADGALLFGVMAAHTATAGAIYPPGGNLDPTDLSPEGKVDVVGAIYRELEEETGLNGKDVTAGDVLIAFDGPRISIARIFDLDQPAEELRRSIMRFSDSTEERELADIRIIRERADLNDPAVVSYARAFAEHLLPE</sequence>
<keyword evidence="2 4" id="KW-0012">Acyltransferase</keyword>
<dbReference type="GO" id="GO:0016746">
    <property type="term" value="F:acyltransferase activity"/>
    <property type="evidence" value="ECO:0007669"/>
    <property type="project" value="UniProtKB-KW"/>
</dbReference>
<accession>A0ABY8FGJ8</accession>
<dbReference type="Gene3D" id="3.40.630.30">
    <property type="match status" value="1"/>
</dbReference>
<dbReference type="EC" id="2.3.1.-" evidence="4"/>
<evidence type="ECO:0000259" key="3">
    <source>
        <dbReference type="PROSITE" id="PS51186"/>
    </source>
</evidence>
<evidence type="ECO:0000313" key="4">
    <source>
        <dbReference type="EMBL" id="WFE91698.1"/>
    </source>
</evidence>
<keyword evidence="1 4" id="KW-0808">Transferase</keyword>
<dbReference type="CDD" id="cd04301">
    <property type="entry name" value="NAT_SF"/>
    <property type="match status" value="1"/>
</dbReference>
<dbReference type="InterPro" id="IPR000182">
    <property type="entry name" value="GNAT_dom"/>
</dbReference>
<feature type="domain" description="N-acetyltransferase" evidence="3">
    <location>
        <begin position="3"/>
        <end position="152"/>
    </location>
</feature>
<gene>
    <name evidence="4" type="ORF">K1718_10155</name>
</gene>
<evidence type="ECO:0000256" key="2">
    <source>
        <dbReference type="ARBA" id="ARBA00023315"/>
    </source>
</evidence>
<dbReference type="RefSeq" id="WP_265684292.1">
    <property type="nucleotide sequence ID" value="NZ_CP120863.1"/>
</dbReference>
<keyword evidence="5" id="KW-1185">Reference proteome</keyword>
<evidence type="ECO:0000313" key="5">
    <source>
        <dbReference type="Proteomes" id="UP001209803"/>
    </source>
</evidence>
<dbReference type="Proteomes" id="UP001209803">
    <property type="component" value="Chromosome"/>
</dbReference>
<dbReference type="InterPro" id="IPR015797">
    <property type="entry name" value="NUDIX_hydrolase-like_dom_sf"/>
</dbReference>
<dbReference type="Gene3D" id="3.90.79.10">
    <property type="entry name" value="Nucleoside Triphosphate Pyrophosphohydrolase"/>
    <property type="match status" value="1"/>
</dbReference>